<dbReference type="KEGG" id="vg:80535313"/>
<evidence type="ECO:0000256" key="1">
    <source>
        <dbReference type="ARBA" id="ARBA00004328"/>
    </source>
</evidence>
<dbReference type="RefSeq" id="YP_010797514.1">
    <property type="nucleotide sequence ID" value="NC_076189.1"/>
</dbReference>
<comment type="function">
    <text evidence="6">Self-assembles to form an icosahedral capsid.</text>
</comment>
<evidence type="ECO:0000313" key="8">
    <source>
        <dbReference type="EMBL" id="ASH99079.1"/>
    </source>
</evidence>
<sequence length="488" mass="58401">MPYRRRRRWPWRRHFVRYRRWRKPRKYWKRAWRRYRSRRSKVRTVVQVQPRRRKLLVVTGWEILGVQGSQISYRVTPGDDAESHIDIVNVAPSNKMVTYLHKMVPAAPSNQCTDQWIATDQRPTYWDFVGGFGKAKFDLQSLILRNLLGMNRFSENIRGYTHIKFLRMKFQLVRGPTVDYLFRLQMHRAPFDLEDGLIHPAHFINMPFVTWVESVARSKCCKMKVLRRRAPTDLTGWYDIETFRNYELVTYQWTVFDPNNPLGKNPRITKNKTWWDDSWMREKKTKKRITLNRTIEWANRVKYDQAFVKTIAENAGADDTDEPKPPNETNWWEWIFGTNSDTKGKNTPFLPSILPSSQVNTLWFRYKFYFQLGGSGISRDLQDWPIRETYDNNAPCTGGECPYCIREGDLDDTGMLKEKAYERITRPPEHRKKKLVALLAKLIRERRKRKRVRWADQREEEEGTGPTHSDPKKFKIECIRNLATRLRF</sequence>
<evidence type="ECO:0000256" key="3">
    <source>
        <dbReference type="ARBA" id="ARBA00022431"/>
    </source>
</evidence>
<keyword evidence="4 6" id="KW-0167">Capsid protein</keyword>
<dbReference type="Pfam" id="PF02956">
    <property type="entry name" value="TT_ORF1"/>
    <property type="match status" value="1"/>
</dbReference>
<name>A0A220IGG8_9VIRU</name>
<keyword evidence="5 6" id="KW-0946">Virion</keyword>
<comment type="subcellular location">
    <subcellularLocation>
        <location evidence="1 6">Virion</location>
    </subcellularLocation>
</comment>
<dbReference type="Proteomes" id="UP000678101">
    <property type="component" value="Segment"/>
</dbReference>
<organism evidence="8 9">
    <name type="scientific">Giant panda anellovirus</name>
    <dbReference type="NCBI Taxonomy" id="2016460"/>
    <lineage>
        <taxon>Viruses</taxon>
        <taxon>Monodnaviria</taxon>
        <taxon>Shotokuvirae</taxon>
        <taxon>Commensaviricota</taxon>
        <taxon>Cardeaviricetes</taxon>
        <taxon>Sanitavirales</taxon>
        <taxon>Anelloviridae</taxon>
    </lineage>
</organism>
<comment type="similarity">
    <text evidence="2 6">Belongs to the anelloviridae capsid protein family.</text>
</comment>
<proteinExistence type="inferred from homology"/>
<evidence type="ECO:0000313" key="9">
    <source>
        <dbReference type="Proteomes" id="UP000678101"/>
    </source>
</evidence>
<feature type="region of interest" description="Disordered" evidence="7">
    <location>
        <begin position="453"/>
        <end position="472"/>
    </location>
</feature>
<evidence type="ECO:0000256" key="6">
    <source>
        <dbReference type="RuleBase" id="RU361230"/>
    </source>
</evidence>
<evidence type="ECO:0000256" key="2">
    <source>
        <dbReference type="ARBA" id="ARBA00006131"/>
    </source>
</evidence>
<evidence type="ECO:0000256" key="4">
    <source>
        <dbReference type="ARBA" id="ARBA00022561"/>
    </source>
</evidence>
<evidence type="ECO:0000256" key="5">
    <source>
        <dbReference type="ARBA" id="ARBA00022844"/>
    </source>
</evidence>
<reference evidence="8 9" key="1">
    <citation type="journal article" date="2017" name="Microbiome">
        <title>Virome comparisons in wild-diseased and healthy captive giant pandas.</title>
        <authorList>
            <person name="Zhang W."/>
            <person name="Yang S."/>
            <person name="Shan T."/>
            <person name="Hou R."/>
            <person name="Liu Z."/>
            <person name="Li W."/>
            <person name="Guo L."/>
            <person name="Wang Y."/>
            <person name="Chen P."/>
            <person name="Wang X."/>
            <person name="Feng F."/>
            <person name="Wang H."/>
            <person name="Chen C."/>
            <person name="Shen Q."/>
            <person name="Zhou C."/>
            <person name="Hua X."/>
            <person name="Cui L."/>
            <person name="Deng X."/>
            <person name="Zhang Z."/>
            <person name="Qi D."/>
            <person name="Delwart E."/>
        </authorList>
    </citation>
    <scope>NUCLEOTIDE SEQUENCE [LARGE SCALE GENOMIC DNA]</scope>
    <source>
        <strain evidence="9">gpan21094</strain>
    </source>
</reference>
<protein>
    <recommendedName>
        <fullName evidence="6">Capsid protein</fullName>
    </recommendedName>
</protein>
<evidence type="ECO:0000256" key="7">
    <source>
        <dbReference type="SAM" id="MobiDB-lite"/>
    </source>
</evidence>
<dbReference type="InterPro" id="IPR004219">
    <property type="entry name" value="TTvirus_Unk"/>
</dbReference>
<dbReference type="GO" id="GO:0039615">
    <property type="term" value="C:T=1 icosahedral viral capsid"/>
    <property type="evidence" value="ECO:0007669"/>
    <property type="project" value="UniProtKB-UniRule"/>
</dbReference>
<accession>A0A220IGG8</accession>
<keyword evidence="3 6" id="KW-1140">T=1 icosahedral capsid protein</keyword>
<keyword evidence="9" id="KW-1185">Reference proteome</keyword>
<dbReference type="GeneID" id="80535313"/>
<dbReference type="EMBL" id="MF327540">
    <property type="protein sequence ID" value="ASH99079.1"/>
    <property type="molecule type" value="Genomic_DNA"/>
</dbReference>